<accession>A0A8J6G0I7</accession>
<feature type="region of interest" description="Disordered" evidence="9">
    <location>
        <begin position="113"/>
        <end position="134"/>
    </location>
</feature>
<organism evidence="11 12">
    <name type="scientific">Microtus ochrogaster</name>
    <name type="common">Prairie vole</name>
    <dbReference type="NCBI Taxonomy" id="79684"/>
    <lineage>
        <taxon>Eukaryota</taxon>
        <taxon>Metazoa</taxon>
        <taxon>Chordata</taxon>
        <taxon>Craniata</taxon>
        <taxon>Vertebrata</taxon>
        <taxon>Euteleostomi</taxon>
        <taxon>Mammalia</taxon>
        <taxon>Eutheria</taxon>
        <taxon>Euarchontoglires</taxon>
        <taxon>Glires</taxon>
        <taxon>Rodentia</taxon>
        <taxon>Myomorpha</taxon>
        <taxon>Muroidea</taxon>
        <taxon>Cricetidae</taxon>
        <taxon>Arvicolinae</taxon>
        <taxon>Microtus</taxon>
    </lineage>
</organism>
<gene>
    <name evidence="11" type="ORF">LTLLF_106900</name>
</gene>
<dbReference type="FunFam" id="3.30.160.60:FF:000045">
    <property type="entry name" value="ZFP69 zinc finger protein B"/>
    <property type="match status" value="1"/>
</dbReference>
<evidence type="ECO:0000256" key="4">
    <source>
        <dbReference type="ARBA" id="ARBA00022771"/>
    </source>
</evidence>
<evidence type="ECO:0000256" key="3">
    <source>
        <dbReference type="ARBA" id="ARBA00022737"/>
    </source>
</evidence>
<dbReference type="GO" id="GO:0003677">
    <property type="term" value="F:DNA binding"/>
    <property type="evidence" value="ECO:0007669"/>
    <property type="project" value="UniProtKB-KW"/>
</dbReference>
<dbReference type="GO" id="GO:0008270">
    <property type="term" value="F:zinc ion binding"/>
    <property type="evidence" value="ECO:0007669"/>
    <property type="project" value="UniProtKB-KW"/>
</dbReference>
<evidence type="ECO:0000256" key="2">
    <source>
        <dbReference type="ARBA" id="ARBA00022723"/>
    </source>
</evidence>
<keyword evidence="5" id="KW-0862">Zinc</keyword>
<keyword evidence="4 8" id="KW-0863">Zinc-finger</keyword>
<evidence type="ECO:0000256" key="6">
    <source>
        <dbReference type="ARBA" id="ARBA00023125"/>
    </source>
</evidence>
<keyword evidence="6" id="KW-0238">DNA-binding</keyword>
<evidence type="ECO:0000313" key="11">
    <source>
        <dbReference type="EMBL" id="KAH0502040.1"/>
    </source>
</evidence>
<evidence type="ECO:0000313" key="12">
    <source>
        <dbReference type="Proteomes" id="UP000710432"/>
    </source>
</evidence>
<dbReference type="SUPFAM" id="SSF57667">
    <property type="entry name" value="beta-beta-alpha zinc fingers"/>
    <property type="match status" value="1"/>
</dbReference>
<dbReference type="GO" id="GO:0005634">
    <property type="term" value="C:nucleus"/>
    <property type="evidence" value="ECO:0007669"/>
    <property type="project" value="UniProtKB-SubCell"/>
</dbReference>
<feature type="domain" description="C2H2-type" evidence="10">
    <location>
        <begin position="308"/>
        <end position="335"/>
    </location>
</feature>
<dbReference type="Gene3D" id="3.30.160.60">
    <property type="entry name" value="Classic Zinc Finger"/>
    <property type="match status" value="1"/>
</dbReference>
<protein>
    <submittedName>
        <fullName evidence="11">Putative zinc finger protein 84-like</fullName>
    </submittedName>
</protein>
<dbReference type="InterPro" id="IPR036236">
    <property type="entry name" value="Znf_C2H2_sf"/>
</dbReference>
<evidence type="ECO:0000256" key="7">
    <source>
        <dbReference type="ARBA" id="ARBA00023242"/>
    </source>
</evidence>
<comment type="caution">
    <text evidence="11">The sequence shown here is derived from an EMBL/GenBank/DDBJ whole genome shotgun (WGS) entry which is preliminary data.</text>
</comment>
<proteinExistence type="predicted"/>
<reference evidence="11" key="1">
    <citation type="submission" date="2020-03" db="EMBL/GenBank/DDBJ databases">
        <title>Studies in the Genomics of Life Span.</title>
        <authorList>
            <person name="Glass D."/>
        </authorList>
    </citation>
    <scope>NUCLEOTIDE SEQUENCE</scope>
    <source>
        <strain evidence="11">LTLLF</strain>
        <tissue evidence="11">Muscle</tissue>
    </source>
</reference>
<dbReference type="Proteomes" id="UP000710432">
    <property type="component" value="Unassembled WGS sequence"/>
</dbReference>
<name>A0A8J6G0I7_MICOH</name>
<dbReference type="InterPro" id="IPR013087">
    <property type="entry name" value="Znf_C2H2_type"/>
</dbReference>
<dbReference type="PROSITE" id="PS00028">
    <property type="entry name" value="ZINC_FINGER_C2H2_1"/>
    <property type="match status" value="1"/>
</dbReference>
<dbReference type="AlphaFoldDB" id="A0A8J6G0I7"/>
<keyword evidence="3" id="KW-0677">Repeat</keyword>
<evidence type="ECO:0000256" key="1">
    <source>
        <dbReference type="ARBA" id="ARBA00004123"/>
    </source>
</evidence>
<comment type="subcellular location">
    <subcellularLocation>
        <location evidence="1">Nucleus</location>
    </subcellularLocation>
</comment>
<evidence type="ECO:0000256" key="8">
    <source>
        <dbReference type="PROSITE-ProRule" id="PRU00042"/>
    </source>
</evidence>
<dbReference type="EMBL" id="JAATJU010026200">
    <property type="protein sequence ID" value="KAH0502040.1"/>
    <property type="molecule type" value="Genomic_DNA"/>
</dbReference>
<evidence type="ECO:0000259" key="10">
    <source>
        <dbReference type="PROSITE" id="PS50157"/>
    </source>
</evidence>
<keyword evidence="7" id="KW-0539">Nucleus</keyword>
<evidence type="ECO:0000256" key="5">
    <source>
        <dbReference type="ARBA" id="ARBA00022833"/>
    </source>
</evidence>
<dbReference type="PROSITE" id="PS50157">
    <property type="entry name" value="ZINC_FINGER_C2H2_2"/>
    <property type="match status" value="1"/>
</dbReference>
<feature type="region of interest" description="Disordered" evidence="9">
    <location>
        <begin position="371"/>
        <end position="393"/>
    </location>
</feature>
<keyword evidence="2" id="KW-0479">Metal-binding</keyword>
<sequence>MSFSGNQIQLEDCPITSGGDRTSCCSQTMTPNADQTCHEHKEMALSGDQPLCRSLMRSPSGELLNYGAQTMDPNTSKTFCEGQMTSTSDSMDRVETTLPIGNQTIFGGQMTPTSDLSNGVQTTSTGNQTSFGGEMTPTNDPMDGVEATLPIGNQTFFGGQKTTPSGHQTPYRTQMMPCEGNQALYRSQNITPSVDQAQMATLHGDQTLHGSQMTKPRGDQTYDPQMTNPRGGLTHYTGQVMSLVTLMGSQLHFQDRSPSISNSHLAQEQLTECSSSFPSTARNLTVVKEEDLMTWASELKKRKNWKTYKCKQCGQLFIRTSHLRWHIRKHTGVDADFPTDEDVPFPIPEPAAPAALRRQVKLLPLATSRLPTELAQRQDMAKCPPSSRGKSSQ</sequence>
<evidence type="ECO:0000256" key="9">
    <source>
        <dbReference type="SAM" id="MobiDB-lite"/>
    </source>
</evidence>